<dbReference type="PATRIC" id="fig|1217689.3.peg.2951"/>
<name>R8YUY1_9GAMM</name>
<evidence type="ECO:0000256" key="1">
    <source>
        <dbReference type="ARBA" id="ARBA00023015"/>
    </source>
</evidence>
<dbReference type="InterPro" id="IPR036286">
    <property type="entry name" value="LexA/Signal_pep-like_sf"/>
</dbReference>
<evidence type="ECO:0000313" key="6">
    <source>
        <dbReference type="Proteomes" id="UP000013986"/>
    </source>
</evidence>
<dbReference type="InterPro" id="IPR010982">
    <property type="entry name" value="Lambda_DNA-bd_dom_sf"/>
</dbReference>
<dbReference type="CDD" id="cd06529">
    <property type="entry name" value="S24_LexA-like"/>
    <property type="match status" value="1"/>
</dbReference>
<comment type="caution">
    <text evidence="5">The sequence shown here is derived from an EMBL/GenBank/DDBJ whole genome shotgun (WGS) entry which is preliminary data.</text>
</comment>
<sequence length="257" mass="29783">MKSMNYLKSNLEYLLNKHETNPNDLEQKNPEIKQSTVFRILNGITKDPRRSTLEPIAKWAGVTVNELFDKDLSLLERNQNQHNPGPDNNKIYDTEIHLYEEGDPIPDGYVAIDFYSEIKVSAGGGYLNIEQQSPHKFLFPVNEIRRYDVKPDCAKVIVVDGESMVPDLYPGQRISIDTSAKRIFDGEIYAFLRGDELKIKMLFEWNEQGRGGFKAVSRNTDKVKYPDEYYSPARIEAENVQIIGQYWWKSEGRKVRR</sequence>
<dbReference type="SUPFAM" id="SSF51306">
    <property type="entry name" value="LexA/Signal peptidase"/>
    <property type="match status" value="1"/>
</dbReference>
<organism evidence="5 6">
    <name type="scientific">Acinetobacter lactucae</name>
    <dbReference type="NCBI Taxonomy" id="1785128"/>
    <lineage>
        <taxon>Bacteria</taxon>
        <taxon>Pseudomonadati</taxon>
        <taxon>Pseudomonadota</taxon>
        <taxon>Gammaproteobacteria</taxon>
        <taxon>Moraxellales</taxon>
        <taxon>Moraxellaceae</taxon>
        <taxon>Acinetobacter</taxon>
        <taxon>Acinetobacter calcoaceticus/baumannii complex</taxon>
    </lineage>
</organism>
<evidence type="ECO:0000256" key="2">
    <source>
        <dbReference type="ARBA" id="ARBA00023125"/>
    </source>
</evidence>
<accession>R8YUY1</accession>
<protein>
    <recommendedName>
        <fullName evidence="4">Peptidase S24/S26A/S26B/S26C domain-containing protein</fullName>
    </recommendedName>
</protein>
<gene>
    <name evidence="5" type="ORF">F929_03004</name>
</gene>
<dbReference type="EMBL" id="APQO01000006">
    <property type="protein sequence ID" value="EOQ73069.1"/>
    <property type="molecule type" value="Genomic_DNA"/>
</dbReference>
<dbReference type="InterPro" id="IPR039418">
    <property type="entry name" value="LexA-like"/>
</dbReference>
<keyword evidence="2" id="KW-0238">DNA-binding</keyword>
<dbReference type="InterPro" id="IPR015927">
    <property type="entry name" value="Peptidase_S24_S26A/B/C"/>
</dbReference>
<keyword evidence="1" id="KW-0805">Transcription regulation</keyword>
<proteinExistence type="predicted"/>
<dbReference type="GO" id="GO:0003677">
    <property type="term" value="F:DNA binding"/>
    <property type="evidence" value="ECO:0007669"/>
    <property type="project" value="UniProtKB-KW"/>
</dbReference>
<dbReference type="Gene3D" id="2.10.109.10">
    <property type="entry name" value="Umud Fragment, subunit A"/>
    <property type="match status" value="1"/>
</dbReference>
<dbReference type="PANTHER" id="PTHR40661">
    <property type="match status" value="1"/>
</dbReference>
<evidence type="ECO:0000259" key="4">
    <source>
        <dbReference type="Pfam" id="PF00717"/>
    </source>
</evidence>
<evidence type="ECO:0000256" key="3">
    <source>
        <dbReference type="ARBA" id="ARBA00023163"/>
    </source>
</evidence>
<evidence type="ECO:0000313" key="5">
    <source>
        <dbReference type="EMBL" id="EOQ73069.1"/>
    </source>
</evidence>
<dbReference type="HOGENOM" id="CLU_066192_1_4_6"/>
<dbReference type="Proteomes" id="UP000013986">
    <property type="component" value="Unassembled WGS sequence"/>
</dbReference>
<dbReference type="PANTHER" id="PTHR40661:SF2">
    <property type="entry name" value="HTH-TYPE TRANSCRIPTIONAL REGULATOR PRTR"/>
    <property type="match status" value="1"/>
</dbReference>
<keyword evidence="3" id="KW-0804">Transcription</keyword>
<dbReference type="Gene3D" id="1.10.260.40">
    <property type="entry name" value="lambda repressor-like DNA-binding domains"/>
    <property type="match status" value="1"/>
</dbReference>
<feature type="domain" description="Peptidase S24/S26A/S26B/S26C" evidence="4">
    <location>
        <begin position="119"/>
        <end position="245"/>
    </location>
</feature>
<dbReference type="Pfam" id="PF00717">
    <property type="entry name" value="Peptidase_S24"/>
    <property type="match status" value="1"/>
</dbReference>
<dbReference type="AlphaFoldDB" id="R8YUY1"/>
<reference evidence="5 6" key="1">
    <citation type="submission" date="2013-02" db="EMBL/GenBank/DDBJ databases">
        <title>The Genome Sequence of Acinetobacter pittii ANC 4052.</title>
        <authorList>
            <consortium name="The Broad Institute Genome Sequencing Platform"/>
            <consortium name="The Broad Institute Genome Sequencing Center for Infectious Disease"/>
            <person name="Cerqueira G."/>
            <person name="Feldgarden M."/>
            <person name="Courvalin P."/>
            <person name="Perichon B."/>
            <person name="Grillot-Courvalin C."/>
            <person name="Clermont D."/>
            <person name="Rocha E."/>
            <person name="Yoon E.-J."/>
            <person name="Nemec A."/>
            <person name="Walker B."/>
            <person name="Young S.K."/>
            <person name="Zeng Q."/>
            <person name="Gargeya S."/>
            <person name="Fitzgerald M."/>
            <person name="Haas B."/>
            <person name="Abouelleil A."/>
            <person name="Alvarado L."/>
            <person name="Arachchi H.M."/>
            <person name="Berlin A.M."/>
            <person name="Chapman S.B."/>
            <person name="Dewar J."/>
            <person name="Goldberg J."/>
            <person name="Griggs A."/>
            <person name="Gujja S."/>
            <person name="Hansen M."/>
            <person name="Howarth C."/>
            <person name="Imamovic A."/>
            <person name="Larimer J."/>
            <person name="McCowan C."/>
            <person name="Murphy C."/>
            <person name="Neiman D."/>
            <person name="Pearson M."/>
            <person name="Priest M."/>
            <person name="Roberts A."/>
            <person name="Saif S."/>
            <person name="Shea T."/>
            <person name="Sisk P."/>
            <person name="Sykes S."/>
            <person name="Wortman J."/>
            <person name="Nusbaum C."/>
            <person name="Birren B."/>
        </authorList>
    </citation>
    <scope>NUCLEOTIDE SEQUENCE [LARGE SCALE GENOMIC DNA]</scope>
    <source>
        <strain evidence="5 6">ANC 4052</strain>
    </source>
</reference>